<protein>
    <recommendedName>
        <fullName evidence="3">DUF6534 domain-containing protein</fullName>
    </recommendedName>
</protein>
<dbReference type="InterPro" id="IPR045339">
    <property type="entry name" value="DUF6534"/>
</dbReference>
<feature type="transmembrane region" description="Helical" evidence="2">
    <location>
        <begin position="12"/>
        <end position="36"/>
    </location>
</feature>
<organism evidence="4 5">
    <name type="scientific">Phlebiopsis gigantea (strain 11061_1 CR5-6)</name>
    <name type="common">White-rot fungus</name>
    <name type="synonym">Peniophora gigantea</name>
    <dbReference type="NCBI Taxonomy" id="745531"/>
    <lineage>
        <taxon>Eukaryota</taxon>
        <taxon>Fungi</taxon>
        <taxon>Dikarya</taxon>
        <taxon>Basidiomycota</taxon>
        <taxon>Agaricomycotina</taxon>
        <taxon>Agaricomycetes</taxon>
        <taxon>Polyporales</taxon>
        <taxon>Phanerochaetaceae</taxon>
        <taxon>Phlebiopsis</taxon>
    </lineage>
</organism>
<feature type="transmembrane region" description="Helical" evidence="2">
    <location>
        <begin position="51"/>
        <end position="75"/>
    </location>
</feature>
<feature type="transmembrane region" description="Helical" evidence="2">
    <location>
        <begin position="233"/>
        <end position="254"/>
    </location>
</feature>
<keyword evidence="2" id="KW-0472">Membrane</keyword>
<reference evidence="4 5" key="1">
    <citation type="journal article" date="2014" name="PLoS Genet.">
        <title>Analysis of the Phlebiopsis gigantea genome, transcriptome and secretome provides insight into its pioneer colonization strategies of wood.</title>
        <authorList>
            <person name="Hori C."/>
            <person name="Ishida T."/>
            <person name="Igarashi K."/>
            <person name="Samejima M."/>
            <person name="Suzuki H."/>
            <person name="Master E."/>
            <person name="Ferreira P."/>
            <person name="Ruiz-Duenas F.J."/>
            <person name="Held B."/>
            <person name="Canessa P."/>
            <person name="Larrondo L.F."/>
            <person name="Schmoll M."/>
            <person name="Druzhinina I.S."/>
            <person name="Kubicek C.P."/>
            <person name="Gaskell J.A."/>
            <person name="Kersten P."/>
            <person name="St John F."/>
            <person name="Glasner J."/>
            <person name="Sabat G."/>
            <person name="Splinter BonDurant S."/>
            <person name="Syed K."/>
            <person name="Yadav J."/>
            <person name="Mgbeahuruike A.C."/>
            <person name="Kovalchuk A."/>
            <person name="Asiegbu F.O."/>
            <person name="Lackner G."/>
            <person name="Hoffmeister D."/>
            <person name="Rencoret J."/>
            <person name="Gutierrez A."/>
            <person name="Sun H."/>
            <person name="Lindquist E."/>
            <person name="Barry K."/>
            <person name="Riley R."/>
            <person name="Grigoriev I.V."/>
            <person name="Henrissat B."/>
            <person name="Kues U."/>
            <person name="Berka R.M."/>
            <person name="Martinez A.T."/>
            <person name="Covert S.F."/>
            <person name="Blanchette R.A."/>
            <person name="Cullen D."/>
        </authorList>
    </citation>
    <scope>NUCLEOTIDE SEQUENCE [LARGE SCALE GENOMIC DNA]</scope>
    <source>
        <strain evidence="4 5">11061_1 CR5-6</strain>
    </source>
</reference>
<keyword evidence="2" id="KW-1133">Transmembrane helix</keyword>
<dbReference type="Pfam" id="PF20152">
    <property type="entry name" value="DUF6534"/>
    <property type="match status" value="1"/>
</dbReference>
<evidence type="ECO:0000313" key="4">
    <source>
        <dbReference type="EMBL" id="KIP07375.1"/>
    </source>
</evidence>
<evidence type="ECO:0000256" key="2">
    <source>
        <dbReference type="SAM" id="Phobius"/>
    </source>
</evidence>
<dbReference type="HOGENOM" id="CLU_046025_5_4_1"/>
<evidence type="ECO:0000259" key="3">
    <source>
        <dbReference type="Pfam" id="PF20152"/>
    </source>
</evidence>
<dbReference type="EMBL" id="KN840498">
    <property type="protein sequence ID" value="KIP07375.1"/>
    <property type="molecule type" value="Genomic_DNA"/>
</dbReference>
<keyword evidence="2" id="KW-0812">Transmembrane</keyword>
<dbReference type="Proteomes" id="UP000053257">
    <property type="component" value="Unassembled WGS sequence"/>
</dbReference>
<dbReference type="PANTHER" id="PTHR40465:SF1">
    <property type="entry name" value="DUF6534 DOMAIN-CONTAINING PROTEIN"/>
    <property type="match status" value="1"/>
</dbReference>
<dbReference type="OrthoDB" id="2884999at2759"/>
<accession>A0A0C3SAV9</accession>
<sequence length="308" mass="34528">MSQPPPAIPPRTLALTLGAFEVSFMVTCVFLGILIVQCKHFLKNFSSKSKAITYIICIILICNVFHILCAMYSVYRRIVYQWGSPKALLDTMWSDYAIITSTAITRFLIQAVYTHRIRILSKRKGWAIFLGIWASLTSVASLALSGYYYTLHQFSQMASVNWLLFIAHSGDAFMNFVIAIVYCSYLRENRKAALPRTRSFIDMLVVYGINSGLYGTLIPIFVVVLRVVQPDNWVFFAAYMPYSTVYSMSLLASVNARDWLQNRGDIITIPLSHLREVYGSDPAGIPSSNAPSCVTSEGEDASAKKANM</sequence>
<proteinExistence type="predicted"/>
<feature type="transmembrane region" description="Helical" evidence="2">
    <location>
        <begin position="95"/>
        <end position="114"/>
    </location>
</feature>
<feature type="transmembrane region" description="Helical" evidence="2">
    <location>
        <begin position="126"/>
        <end position="150"/>
    </location>
</feature>
<evidence type="ECO:0000313" key="5">
    <source>
        <dbReference type="Proteomes" id="UP000053257"/>
    </source>
</evidence>
<keyword evidence="5" id="KW-1185">Reference proteome</keyword>
<feature type="region of interest" description="Disordered" evidence="1">
    <location>
        <begin position="287"/>
        <end position="308"/>
    </location>
</feature>
<feature type="transmembrane region" description="Helical" evidence="2">
    <location>
        <begin position="204"/>
        <end position="227"/>
    </location>
</feature>
<gene>
    <name evidence="4" type="ORF">PHLGIDRAFT_422087</name>
</gene>
<dbReference type="PANTHER" id="PTHR40465">
    <property type="entry name" value="CHROMOSOME 1, WHOLE GENOME SHOTGUN SEQUENCE"/>
    <property type="match status" value="1"/>
</dbReference>
<evidence type="ECO:0000256" key="1">
    <source>
        <dbReference type="SAM" id="MobiDB-lite"/>
    </source>
</evidence>
<feature type="transmembrane region" description="Helical" evidence="2">
    <location>
        <begin position="162"/>
        <end position="183"/>
    </location>
</feature>
<feature type="domain" description="DUF6534" evidence="3">
    <location>
        <begin position="172"/>
        <end position="258"/>
    </location>
</feature>
<name>A0A0C3SAV9_PHLG1</name>
<dbReference type="AlphaFoldDB" id="A0A0C3SAV9"/>